<dbReference type="InterPro" id="IPR003141">
    <property type="entry name" value="Pol/His_phosphatase_N"/>
</dbReference>
<reference evidence="12 13" key="1">
    <citation type="submission" date="2018-12" db="EMBL/GenBank/DDBJ databases">
        <title>Genome Sequence of Candidatus Viridilinea halotolerans isolated from saline sulfide-rich spring.</title>
        <authorList>
            <person name="Grouzdev D.S."/>
            <person name="Burganskaya E.I."/>
            <person name="Krutkina M.S."/>
            <person name="Sukhacheva M.V."/>
            <person name="Gorlenko V.M."/>
        </authorList>
    </citation>
    <scope>NUCLEOTIDE SEQUENCE [LARGE SCALE GENOMIC DNA]</scope>
    <source>
        <strain evidence="12">Chok-6</strain>
    </source>
</reference>
<evidence type="ECO:0000256" key="5">
    <source>
        <dbReference type="ARBA" id="ARBA00022679"/>
    </source>
</evidence>
<feature type="compositionally biased region" description="Pro residues" evidence="10">
    <location>
        <begin position="1123"/>
        <end position="1134"/>
    </location>
</feature>
<dbReference type="InterPro" id="IPR040982">
    <property type="entry name" value="DNA_pol3_finger"/>
</dbReference>
<dbReference type="InterPro" id="IPR004365">
    <property type="entry name" value="NA-bd_OB_tRNA"/>
</dbReference>
<dbReference type="CDD" id="cd12113">
    <property type="entry name" value="PHP_PolIIIA_DnaE3"/>
    <property type="match status" value="1"/>
</dbReference>
<dbReference type="Pfam" id="PF14579">
    <property type="entry name" value="HHH_6"/>
    <property type="match status" value="1"/>
</dbReference>
<comment type="caution">
    <text evidence="12">The sequence shown here is derived from an EMBL/GenBank/DDBJ whole genome shotgun (WGS) entry which is preliminary data.</text>
</comment>
<dbReference type="InterPro" id="IPR016195">
    <property type="entry name" value="Pol/histidinol_Pase-like"/>
</dbReference>
<comment type="catalytic activity">
    <reaction evidence="9">
        <text>DNA(n) + a 2'-deoxyribonucleoside 5'-triphosphate = DNA(n+1) + diphosphate</text>
        <dbReference type="Rhea" id="RHEA:22508"/>
        <dbReference type="Rhea" id="RHEA-COMP:17339"/>
        <dbReference type="Rhea" id="RHEA-COMP:17340"/>
        <dbReference type="ChEBI" id="CHEBI:33019"/>
        <dbReference type="ChEBI" id="CHEBI:61560"/>
        <dbReference type="ChEBI" id="CHEBI:173112"/>
        <dbReference type="EC" id="2.7.7.7"/>
    </reaction>
</comment>
<name>A0A426U713_9CHLR</name>
<dbReference type="AlphaFoldDB" id="A0A426U713"/>
<dbReference type="GO" id="GO:0008408">
    <property type="term" value="F:3'-5' exonuclease activity"/>
    <property type="evidence" value="ECO:0007669"/>
    <property type="project" value="InterPro"/>
</dbReference>
<keyword evidence="6 12" id="KW-0548">Nucleotidyltransferase</keyword>
<dbReference type="InterPro" id="IPR041931">
    <property type="entry name" value="DNA_pol3_alpha_thumb_dom"/>
</dbReference>
<dbReference type="GO" id="GO:0006260">
    <property type="term" value="P:DNA replication"/>
    <property type="evidence" value="ECO:0007669"/>
    <property type="project" value="UniProtKB-KW"/>
</dbReference>
<dbReference type="Pfam" id="PF17657">
    <property type="entry name" value="DNA_pol3_finger"/>
    <property type="match status" value="1"/>
</dbReference>
<evidence type="ECO:0000256" key="8">
    <source>
        <dbReference type="ARBA" id="ARBA00022932"/>
    </source>
</evidence>
<protein>
    <recommendedName>
        <fullName evidence="4">DNA polymerase III subunit alpha</fullName>
        <ecNumber evidence="3">2.7.7.7</ecNumber>
    </recommendedName>
</protein>
<evidence type="ECO:0000256" key="2">
    <source>
        <dbReference type="ARBA" id="ARBA00009496"/>
    </source>
</evidence>
<evidence type="ECO:0000256" key="9">
    <source>
        <dbReference type="ARBA" id="ARBA00049244"/>
    </source>
</evidence>
<dbReference type="EMBL" id="RSAS01000154">
    <property type="protein sequence ID" value="RRR75855.1"/>
    <property type="molecule type" value="Genomic_DNA"/>
</dbReference>
<dbReference type="NCBIfam" id="NF004226">
    <property type="entry name" value="PRK05673.1"/>
    <property type="match status" value="1"/>
</dbReference>
<dbReference type="GO" id="GO:0003887">
    <property type="term" value="F:DNA-directed DNA polymerase activity"/>
    <property type="evidence" value="ECO:0007669"/>
    <property type="project" value="UniProtKB-KW"/>
</dbReference>
<evidence type="ECO:0000313" key="12">
    <source>
        <dbReference type="EMBL" id="RRR75855.1"/>
    </source>
</evidence>
<dbReference type="SUPFAM" id="SSF89550">
    <property type="entry name" value="PHP domain-like"/>
    <property type="match status" value="1"/>
</dbReference>
<dbReference type="Pfam" id="PF01336">
    <property type="entry name" value="tRNA_anti-codon"/>
    <property type="match status" value="1"/>
</dbReference>
<dbReference type="Proteomes" id="UP000280307">
    <property type="component" value="Unassembled WGS sequence"/>
</dbReference>
<dbReference type="InterPro" id="IPR004013">
    <property type="entry name" value="PHP_dom"/>
</dbReference>
<evidence type="ECO:0000313" key="13">
    <source>
        <dbReference type="Proteomes" id="UP000280307"/>
    </source>
</evidence>
<organism evidence="12 13">
    <name type="scientific">Candidatus Viridilinea halotolerans</name>
    <dbReference type="NCBI Taxonomy" id="2491704"/>
    <lineage>
        <taxon>Bacteria</taxon>
        <taxon>Bacillati</taxon>
        <taxon>Chloroflexota</taxon>
        <taxon>Chloroflexia</taxon>
        <taxon>Chloroflexales</taxon>
        <taxon>Chloroflexineae</taxon>
        <taxon>Oscillochloridaceae</taxon>
        <taxon>Candidatus Viridilinea</taxon>
    </lineage>
</organism>
<keyword evidence="5 12" id="KW-0808">Transferase</keyword>
<dbReference type="InterPro" id="IPR029460">
    <property type="entry name" value="DNAPol_HHH"/>
</dbReference>
<comment type="subcellular location">
    <subcellularLocation>
        <location evidence="1">Cytoplasm</location>
    </subcellularLocation>
</comment>
<keyword evidence="8" id="KW-0239">DNA-directed DNA polymerase</keyword>
<evidence type="ECO:0000256" key="1">
    <source>
        <dbReference type="ARBA" id="ARBA00004496"/>
    </source>
</evidence>
<dbReference type="NCBIfam" id="TIGR00594">
    <property type="entry name" value="polc"/>
    <property type="match status" value="1"/>
</dbReference>
<accession>A0A426U713</accession>
<dbReference type="PANTHER" id="PTHR32294:SF0">
    <property type="entry name" value="DNA POLYMERASE III SUBUNIT ALPHA"/>
    <property type="match status" value="1"/>
</dbReference>
<feature type="region of interest" description="Disordered" evidence="10">
    <location>
        <begin position="1097"/>
        <end position="1135"/>
    </location>
</feature>
<comment type="similarity">
    <text evidence="2">Belongs to the DNA polymerase type-C family. DnaE subfamily.</text>
</comment>
<keyword evidence="7" id="KW-0235">DNA replication</keyword>
<proteinExistence type="inferred from homology"/>
<dbReference type="Pfam" id="PF07733">
    <property type="entry name" value="DNA_pol3_alpha"/>
    <property type="match status" value="1"/>
</dbReference>
<feature type="region of interest" description="Disordered" evidence="10">
    <location>
        <begin position="1145"/>
        <end position="1164"/>
    </location>
</feature>
<evidence type="ECO:0000256" key="4">
    <source>
        <dbReference type="ARBA" id="ARBA00019114"/>
    </source>
</evidence>
<dbReference type="InterPro" id="IPR011708">
    <property type="entry name" value="DNA_pol3_alpha_NTPase_dom"/>
</dbReference>
<dbReference type="InterPro" id="IPR004805">
    <property type="entry name" value="DnaE2/DnaE/PolC"/>
</dbReference>
<dbReference type="GO" id="GO:0003676">
    <property type="term" value="F:nucleic acid binding"/>
    <property type="evidence" value="ECO:0007669"/>
    <property type="project" value="InterPro"/>
</dbReference>
<evidence type="ECO:0000256" key="7">
    <source>
        <dbReference type="ARBA" id="ARBA00022705"/>
    </source>
</evidence>
<feature type="compositionally biased region" description="Low complexity" evidence="10">
    <location>
        <begin position="1108"/>
        <end position="1122"/>
    </location>
</feature>
<dbReference type="Pfam" id="PF02811">
    <property type="entry name" value="PHP"/>
    <property type="match status" value="1"/>
</dbReference>
<evidence type="ECO:0000259" key="11">
    <source>
        <dbReference type="SMART" id="SM00481"/>
    </source>
</evidence>
<dbReference type="Gene3D" id="3.20.20.140">
    <property type="entry name" value="Metal-dependent hydrolases"/>
    <property type="match status" value="1"/>
</dbReference>
<evidence type="ECO:0000256" key="6">
    <source>
        <dbReference type="ARBA" id="ARBA00022695"/>
    </source>
</evidence>
<gene>
    <name evidence="12" type="ORF">EI684_03895</name>
</gene>
<evidence type="ECO:0000256" key="3">
    <source>
        <dbReference type="ARBA" id="ARBA00012417"/>
    </source>
</evidence>
<dbReference type="Gene3D" id="1.10.10.1600">
    <property type="entry name" value="Bacterial DNA polymerase III alpha subunit, thumb domain"/>
    <property type="match status" value="1"/>
</dbReference>
<dbReference type="SMART" id="SM00481">
    <property type="entry name" value="POLIIIAc"/>
    <property type="match status" value="1"/>
</dbReference>
<dbReference type="Gene3D" id="1.10.150.870">
    <property type="match status" value="1"/>
</dbReference>
<dbReference type="GO" id="GO:0005737">
    <property type="term" value="C:cytoplasm"/>
    <property type="evidence" value="ECO:0007669"/>
    <property type="project" value="UniProtKB-SubCell"/>
</dbReference>
<evidence type="ECO:0000256" key="10">
    <source>
        <dbReference type="SAM" id="MobiDB-lite"/>
    </source>
</evidence>
<dbReference type="CDD" id="cd04485">
    <property type="entry name" value="DnaE_OBF"/>
    <property type="match status" value="1"/>
</dbReference>
<sequence>MKDFVHLHVHSEYSLLDGYASTKAIAARAAELGMDSIALTDHGVMYGAMEFYDAAKKAGIRPIIGVEAYMAPGGRGDAMTKGAKNYYHLLLLAKNEVGYRNLARLTTRAHLDGMGKGIFGRPRIDRELLEAHHEGLVVTSACIAGEVIQALTAQQRKQAVEMAAYYRDLLGPENYFLELQLHENTPELEGINDELMRIGTELGIPMVVTNDTHFVRAEDVKTQHMVMAMGMNLTYQEFCGKNYAMDESYHIMSGEQMWEKFKRYGTAPLENTRRIADMCQLQLNFGRVQLPAFAIPEGHDASSYLRLLCEEGLMRRLDGNPPPHYMARLDDELDVINATGFPDYMLIVWDYVKFARSRGIPCLPRGSAGASLVLYCLEITDVDPVINKLLFERFLSRERLEMPDIDTDFADTRRQEILDYIAEKYGRENVAQIITYGTLGAKAALRDMGRVMGIELSEVDRIAKLIPTQPVGVTLSQAIERVAELRQIYETQPQFRDLLDNAQRVEGRMRSVGTHACGLVVSRSPLDELVPLQRTTKDEQAVMAAYEGPTLAKMGLLKMDILGLTNLSVVAEALKYIEQTTGRSMWLDEIPTDDPKVFASLSRGETRNVFQLESAGMTRYLMQLKPTRVEDLYAMVALYRPGPLEQIPHYIANKNNPSQIKYLHPILKPILEDTYGVIVYQEQIMQLLQTVADYTLGQAYVVIKAISKKDKGLMAQNGAIFKEGCHKKGISQEVADALWELILPFAGYSFNRPHATLYGLLSYQTSWLKVNYPVEYMAAVLTGAGGFTEDIAKGALEARRLGVAVLGPDVNRSKLGFELEMLPDERPAGVKFACGVRFGLAAIKNVGEGPVEALIEERDKNGPFQSLEDICGRVDRHAINKRCVESLIKAGALDSLPGTRRQKLAILDQALSAGAEAQKAREIGQSSLFDIFGESSASSNTSVARLPMPVISESQADQKEQLLWEKELLGVNLADDPVAKALEGVDMHGITSLSDIADEHIGETLHFVGVLSGVRRIATKKGDAMAVANLEDQTGTIELVIFPKLLNKSGDLVQDDMAVRLKAKVENRRDTTQLVVDAIEAVVNGVVPSPAALASEMDLEGRSEQIEAEPAPAAKAASAPVAAAPPTPAAPPAAPISMPRAKAQVKVGNGNGSGSGNGKSEAAATPAPYANGGYQMSETPSFSGRMLRLYLPRTDDHEADIQRMQEVYSMLRTSDGPDRVTLYLPNGVGTIILQSQHTVSVSSGLVQGLEQLLGTGRVVAE</sequence>
<dbReference type="EC" id="2.7.7.7" evidence="3"/>
<dbReference type="PANTHER" id="PTHR32294">
    <property type="entry name" value="DNA POLYMERASE III SUBUNIT ALPHA"/>
    <property type="match status" value="1"/>
</dbReference>
<feature type="domain" description="Polymerase/histidinol phosphatase N-terminal" evidence="11">
    <location>
        <begin position="5"/>
        <end position="72"/>
    </location>
</feature>